<reference evidence="1 2" key="1">
    <citation type="submission" date="2005-09" db="EMBL/GenBank/DDBJ databases">
        <authorList>
            <person name="Mural R.J."/>
            <person name="Li P.W."/>
            <person name="Adams M.D."/>
            <person name="Amanatides P.G."/>
            <person name="Baden-Tillson H."/>
            <person name="Barnstead M."/>
            <person name="Chin S.H."/>
            <person name="Dew I."/>
            <person name="Evans C.A."/>
            <person name="Ferriera S."/>
            <person name="Flanigan M."/>
            <person name="Fosler C."/>
            <person name="Glodek A."/>
            <person name="Gu Z."/>
            <person name="Holt R.A."/>
            <person name="Jennings D."/>
            <person name="Kraft C.L."/>
            <person name="Lu F."/>
            <person name="Nguyen T."/>
            <person name="Nusskern D.R."/>
            <person name="Pfannkoch C.M."/>
            <person name="Sitter C."/>
            <person name="Sutton G.G."/>
            <person name="Venter J.C."/>
            <person name="Wang Z."/>
            <person name="Woodage T."/>
            <person name="Zheng X.H."/>
            <person name="Zhong F."/>
        </authorList>
    </citation>
    <scope>NUCLEOTIDE SEQUENCE [LARGE SCALE GENOMIC DNA]</scope>
    <source>
        <strain>BN</strain>
        <strain evidence="2">Sprague-Dawley</strain>
    </source>
</reference>
<protein>
    <submittedName>
        <fullName evidence="1">RCG49004, isoform CRA_a</fullName>
    </submittedName>
</protein>
<accession>A6IG50</accession>
<dbReference type="Proteomes" id="UP000234681">
    <property type="component" value="Chromosome 7"/>
</dbReference>
<dbReference type="EMBL" id="CH473960">
    <property type="protein sequence ID" value="EDM16848.1"/>
    <property type="molecule type" value="Genomic_DNA"/>
</dbReference>
<dbReference type="AlphaFoldDB" id="A6IG50"/>
<evidence type="ECO:0000313" key="1">
    <source>
        <dbReference type="EMBL" id="EDM16848.1"/>
    </source>
</evidence>
<proteinExistence type="predicted"/>
<name>A6IG50_RAT</name>
<evidence type="ECO:0000313" key="2">
    <source>
        <dbReference type="Proteomes" id="UP000234681"/>
    </source>
</evidence>
<sequence>MSSDFWVVMCWYQGDSPSLYTSQWSKTRPDTEEKESR</sequence>
<gene>
    <name evidence="1" type="ORF">rCG_49004</name>
</gene>
<organism evidence="1 2">
    <name type="scientific">Rattus norvegicus</name>
    <name type="common">Rat</name>
    <dbReference type="NCBI Taxonomy" id="10116"/>
    <lineage>
        <taxon>Eukaryota</taxon>
        <taxon>Metazoa</taxon>
        <taxon>Chordata</taxon>
        <taxon>Craniata</taxon>
        <taxon>Vertebrata</taxon>
        <taxon>Euteleostomi</taxon>
        <taxon>Mammalia</taxon>
        <taxon>Eutheria</taxon>
        <taxon>Euarchontoglires</taxon>
        <taxon>Glires</taxon>
        <taxon>Rodentia</taxon>
        <taxon>Myomorpha</taxon>
        <taxon>Muroidea</taxon>
        <taxon>Muridae</taxon>
        <taxon>Murinae</taxon>
        <taxon>Rattus</taxon>
    </lineage>
</organism>